<gene>
    <name evidence="1" type="ORF">SI7747_14017500</name>
    <name evidence="2" type="ORF">SI8410_14018883</name>
</gene>
<dbReference type="AlphaFoldDB" id="A0A7I8JMQ9"/>
<evidence type="ECO:0000313" key="3">
    <source>
        <dbReference type="Proteomes" id="UP000663760"/>
    </source>
</evidence>
<accession>A0A7I8JMQ9</accession>
<organism evidence="1">
    <name type="scientific">Spirodela intermedia</name>
    <name type="common">Intermediate duckweed</name>
    <dbReference type="NCBI Taxonomy" id="51605"/>
    <lineage>
        <taxon>Eukaryota</taxon>
        <taxon>Viridiplantae</taxon>
        <taxon>Streptophyta</taxon>
        <taxon>Embryophyta</taxon>
        <taxon>Tracheophyta</taxon>
        <taxon>Spermatophyta</taxon>
        <taxon>Magnoliopsida</taxon>
        <taxon>Liliopsida</taxon>
        <taxon>Araceae</taxon>
        <taxon>Lemnoideae</taxon>
        <taxon>Spirodela</taxon>
    </lineage>
</organism>
<keyword evidence="3" id="KW-1185">Reference proteome</keyword>
<evidence type="ECO:0000313" key="1">
    <source>
        <dbReference type="EMBL" id="CAA2631852.1"/>
    </source>
</evidence>
<evidence type="ECO:0000313" key="2">
    <source>
        <dbReference type="EMBL" id="CAA7408205.1"/>
    </source>
</evidence>
<name>A0A7I8JMQ9_SPIIN</name>
<proteinExistence type="predicted"/>
<sequence length="44" mass="5275">MVEFPKNGNKSWRTTTISCYSGELIIFLGVENWKRRWEKPYPVI</sequence>
<protein>
    <submittedName>
        <fullName evidence="1">Uncharacterized protein</fullName>
    </submittedName>
</protein>
<reference evidence="1" key="1">
    <citation type="submission" date="2019-12" db="EMBL/GenBank/DDBJ databases">
        <authorList>
            <person name="Scholz U."/>
            <person name="Mascher M."/>
            <person name="Fiebig A."/>
        </authorList>
    </citation>
    <scope>NUCLEOTIDE SEQUENCE</scope>
</reference>
<dbReference type="Proteomes" id="UP000663760">
    <property type="component" value="Chromosome 14"/>
</dbReference>
<dbReference type="EMBL" id="LR746277">
    <property type="protein sequence ID" value="CAA7408205.1"/>
    <property type="molecule type" value="Genomic_DNA"/>
</dbReference>
<dbReference type="EMBL" id="LR743601">
    <property type="protein sequence ID" value="CAA2631852.1"/>
    <property type="molecule type" value="Genomic_DNA"/>
</dbReference>